<evidence type="ECO:0000313" key="11">
    <source>
        <dbReference type="EMBL" id="ADZ71593.1"/>
    </source>
</evidence>
<feature type="transmembrane region" description="Helical" evidence="9">
    <location>
        <begin position="63"/>
        <end position="81"/>
    </location>
</feature>
<dbReference type="GO" id="GO:0005886">
    <property type="term" value="C:plasma membrane"/>
    <property type="evidence" value="ECO:0007669"/>
    <property type="project" value="UniProtKB-SubCell"/>
</dbReference>
<comment type="similarity">
    <text evidence="8 9">Belongs to the TRAP transporter small permease family.</text>
</comment>
<comment type="function">
    <text evidence="9">Part of the tripartite ATP-independent periplasmic (TRAP) transport system.</text>
</comment>
<evidence type="ECO:0000256" key="1">
    <source>
        <dbReference type="ARBA" id="ARBA00004429"/>
    </source>
</evidence>
<feature type="transmembrane region" description="Helical" evidence="9">
    <location>
        <begin position="143"/>
        <end position="166"/>
    </location>
</feature>
<dbReference type="AlphaFoldDB" id="F2IXH0"/>
<dbReference type="PANTHER" id="PTHR35011:SF10">
    <property type="entry name" value="TRAP TRANSPORTER SMALL PERMEASE PROTEIN"/>
    <property type="match status" value="1"/>
</dbReference>
<dbReference type="eggNOG" id="COG3090">
    <property type="taxonomic scope" value="Bacteria"/>
</dbReference>
<reference evidence="11 12" key="1">
    <citation type="journal article" date="2011" name="J. Bacteriol.">
        <title>Complete genome sequence of Polymorphum gilvum SL003B-26A1T, a crude oil-degrading bacterium from oil-polluted saline soil.</title>
        <authorList>
            <person name="Li S.G."/>
            <person name="Tang Y.Q."/>
            <person name="Nie Y."/>
            <person name="Cai M."/>
            <person name="Wu X.L."/>
        </authorList>
    </citation>
    <scope>NUCLEOTIDE SEQUENCE [LARGE SCALE GENOMIC DNA]</scope>
    <source>
        <strain evidence="12">LMG 25793 / CGMCC 1.9160 / SL003B-26A1</strain>
    </source>
</reference>
<dbReference type="RefSeq" id="WP_013653904.1">
    <property type="nucleotide sequence ID" value="NC_015259.1"/>
</dbReference>
<dbReference type="InterPro" id="IPR007387">
    <property type="entry name" value="TRAP_DctQ"/>
</dbReference>
<sequence>MADTETDPASDRPSRLLSLPVDIVETVLGAAGSLLLLALMFSTAVDVVGRYFFNAPLGWAYEMTQLAMAAIVFVALPSVTLRREHVTVGLFEDAFGGRMAHLRDLVVATAMVAGTGFLALRMWEMAARFARFGDTTATLKFPIAPVVMLGAAGLGLAAAAAAILAVKALIGLFRKGSGS</sequence>
<name>F2IXH0_POLGS</name>
<evidence type="ECO:0000256" key="7">
    <source>
        <dbReference type="ARBA" id="ARBA00023136"/>
    </source>
</evidence>
<comment type="subunit">
    <text evidence="9">The complex comprises the extracytoplasmic solute receptor protein and the two transmembrane proteins.</text>
</comment>
<keyword evidence="7 9" id="KW-0472">Membrane</keyword>
<feature type="transmembrane region" description="Helical" evidence="9">
    <location>
        <begin position="21"/>
        <end position="43"/>
    </location>
</feature>
<organism evidence="11 12">
    <name type="scientific">Polymorphum gilvum (strain LMG 25793 / CGMCC 1.9160 / SL003B-26A1)</name>
    <dbReference type="NCBI Taxonomy" id="991905"/>
    <lineage>
        <taxon>Bacteria</taxon>
        <taxon>Pseudomonadati</taxon>
        <taxon>Pseudomonadota</taxon>
        <taxon>Alphaproteobacteria</taxon>
        <taxon>Rhodobacterales</taxon>
        <taxon>Paracoccaceae</taxon>
        <taxon>Polymorphum</taxon>
    </lineage>
</organism>
<keyword evidence="3" id="KW-1003">Cell membrane</keyword>
<dbReference type="GO" id="GO:0015740">
    <property type="term" value="P:C4-dicarboxylate transport"/>
    <property type="evidence" value="ECO:0007669"/>
    <property type="project" value="TreeGrafter"/>
</dbReference>
<evidence type="ECO:0000256" key="3">
    <source>
        <dbReference type="ARBA" id="ARBA00022475"/>
    </source>
</evidence>
<keyword evidence="2 9" id="KW-0813">Transport</keyword>
<evidence type="ECO:0000256" key="6">
    <source>
        <dbReference type="ARBA" id="ARBA00022989"/>
    </source>
</evidence>
<gene>
    <name evidence="11" type="ordered locus">SL003B_3171</name>
</gene>
<evidence type="ECO:0000256" key="2">
    <source>
        <dbReference type="ARBA" id="ARBA00022448"/>
    </source>
</evidence>
<dbReference type="InterPro" id="IPR055348">
    <property type="entry name" value="DctQ"/>
</dbReference>
<evidence type="ECO:0000256" key="9">
    <source>
        <dbReference type="RuleBase" id="RU369079"/>
    </source>
</evidence>
<proteinExistence type="inferred from homology"/>
<dbReference type="PANTHER" id="PTHR35011">
    <property type="entry name" value="2,3-DIKETO-L-GULONATE TRAP TRANSPORTER SMALL PERMEASE PROTEIN YIAM"/>
    <property type="match status" value="1"/>
</dbReference>
<keyword evidence="12" id="KW-1185">Reference proteome</keyword>
<evidence type="ECO:0000256" key="8">
    <source>
        <dbReference type="ARBA" id="ARBA00038436"/>
    </source>
</evidence>
<dbReference type="EMBL" id="CP002568">
    <property type="protein sequence ID" value="ADZ71593.1"/>
    <property type="molecule type" value="Genomic_DNA"/>
</dbReference>
<evidence type="ECO:0000313" key="12">
    <source>
        <dbReference type="Proteomes" id="UP000008130"/>
    </source>
</evidence>
<keyword evidence="5 9" id="KW-0812">Transmembrane</keyword>
<protein>
    <recommendedName>
        <fullName evidence="9">TRAP transporter small permease protein</fullName>
    </recommendedName>
</protein>
<dbReference type="KEGG" id="pgv:SL003B_3171"/>
<accession>F2IXH0</accession>
<dbReference type="Proteomes" id="UP000008130">
    <property type="component" value="Chromosome"/>
</dbReference>
<dbReference type="STRING" id="991905.SL003B_3171"/>
<evidence type="ECO:0000259" key="10">
    <source>
        <dbReference type="Pfam" id="PF04290"/>
    </source>
</evidence>
<keyword evidence="6 9" id="KW-1133">Transmembrane helix</keyword>
<evidence type="ECO:0000256" key="5">
    <source>
        <dbReference type="ARBA" id="ARBA00022692"/>
    </source>
</evidence>
<dbReference type="Pfam" id="PF04290">
    <property type="entry name" value="DctQ"/>
    <property type="match status" value="1"/>
</dbReference>
<dbReference type="OrthoDB" id="2877624at2"/>
<evidence type="ECO:0000256" key="4">
    <source>
        <dbReference type="ARBA" id="ARBA00022519"/>
    </source>
</evidence>
<feature type="domain" description="Tripartite ATP-independent periplasmic transporters DctQ component" evidence="10">
    <location>
        <begin position="40"/>
        <end position="167"/>
    </location>
</feature>
<dbReference type="GO" id="GO:0022857">
    <property type="term" value="F:transmembrane transporter activity"/>
    <property type="evidence" value="ECO:0007669"/>
    <property type="project" value="UniProtKB-UniRule"/>
</dbReference>
<dbReference type="HOGENOM" id="CLU_086356_8_6_5"/>
<feature type="transmembrane region" description="Helical" evidence="9">
    <location>
        <begin position="102"/>
        <end position="123"/>
    </location>
</feature>
<comment type="subcellular location">
    <subcellularLocation>
        <location evidence="1 9">Cell inner membrane</location>
        <topology evidence="1 9">Multi-pass membrane protein</topology>
    </subcellularLocation>
</comment>
<keyword evidence="4 9" id="KW-0997">Cell inner membrane</keyword>